<dbReference type="Proteomes" id="UP000192660">
    <property type="component" value="Unassembled WGS sequence"/>
</dbReference>
<sequence length="341" mass="41015">MKLMVLCPSVYEEAISDSRMRLALILVYKLLHENPWLILRDPVIDQAVTERISQWPQTDRELIKRLMCHLRNNANADHWVILSSGEECSSDPVLRAHEMARDEVQWLIDKGWHHEQQELPPQTDHYKSPEVIIFGGLQMNGPTNYRVFPPTKNSNKIWTRDQFASEVWSQIFRWTESLHIYDRNLVTYWNQQGSRYPNNLEWIIRTFKDYQAQGHVMLHLYREKTFPKCKHNEGQASCQCVKVRENIKDIERRCKNWQGQYGLDIQWKYDLPYQFHDRYFWTQQGWWRSHRGIDLSKFNRRTQNWVMENDVELVWQDYRPPLLLPPYGSSLSQTSKIRIPL</sequence>
<name>A0A1W1WHH3_SULTA</name>
<accession>A0A1W1WHH3</accession>
<gene>
    <name evidence="1" type="ORF">SAMN00768000_2410</name>
</gene>
<protein>
    <submittedName>
        <fullName evidence="1">Uncharacterized protein</fullName>
    </submittedName>
</protein>
<dbReference type="AlphaFoldDB" id="A0A1W1WHH3"/>
<organism evidence="1 2">
    <name type="scientific">Sulfobacillus thermosulfidooxidans (strain DSM 9293 / VKM B-1269 / AT-1)</name>
    <dbReference type="NCBI Taxonomy" id="929705"/>
    <lineage>
        <taxon>Bacteria</taxon>
        <taxon>Bacillati</taxon>
        <taxon>Bacillota</taxon>
        <taxon>Clostridia</taxon>
        <taxon>Eubacteriales</taxon>
        <taxon>Clostridiales Family XVII. Incertae Sedis</taxon>
        <taxon>Sulfobacillus</taxon>
    </lineage>
</organism>
<dbReference type="EMBL" id="FWWY01000001">
    <property type="protein sequence ID" value="SMC05717.1"/>
    <property type="molecule type" value="Genomic_DNA"/>
</dbReference>
<reference evidence="2" key="1">
    <citation type="submission" date="2017-04" db="EMBL/GenBank/DDBJ databases">
        <authorList>
            <person name="Varghese N."/>
            <person name="Submissions S."/>
        </authorList>
    </citation>
    <scope>NUCLEOTIDE SEQUENCE [LARGE SCALE GENOMIC DNA]</scope>
    <source>
        <strain evidence="2">DSM 9293</strain>
    </source>
</reference>
<proteinExistence type="predicted"/>
<evidence type="ECO:0000313" key="1">
    <source>
        <dbReference type="EMBL" id="SMC05717.1"/>
    </source>
</evidence>
<evidence type="ECO:0000313" key="2">
    <source>
        <dbReference type="Proteomes" id="UP000192660"/>
    </source>
</evidence>
<keyword evidence="2" id="KW-1185">Reference proteome</keyword>